<sequence>MTVEELQSSLEAYEQRLNERSEKVNGEIALQSQINNPKKGKGNGMETKEEVDIIIQ</sequence>
<feature type="compositionally biased region" description="Basic and acidic residues" evidence="1">
    <location>
        <begin position="46"/>
        <end position="56"/>
    </location>
</feature>
<dbReference type="Proteomes" id="UP000265520">
    <property type="component" value="Unassembled WGS sequence"/>
</dbReference>
<feature type="non-terminal residue" evidence="2">
    <location>
        <position position="56"/>
    </location>
</feature>
<feature type="region of interest" description="Disordered" evidence="1">
    <location>
        <begin position="28"/>
        <end position="56"/>
    </location>
</feature>
<evidence type="ECO:0000256" key="1">
    <source>
        <dbReference type="SAM" id="MobiDB-lite"/>
    </source>
</evidence>
<name>A0A392U5M9_9FABA</name>
<dbReference type="EMBL" id="LXQA010743820">
    <property type="protein sequence ID" value="MCI68833.1"/>
    <property type="molecule type" value="Genomic_DNA"/>
</dbReference>
<comment type="caution">
    <text evidence="2">The sequence shown here is derived from an EMBL/GenBank/DDBJ whole genome shotgun (WGS) entry which is preliminary data.</text>
</comment>
<evidence type="ECO:0000313" key="2">
    <source>
        <dbReference type="EMBL" id="MCI68833.1"/>
    </source>
</evidence>
<keyword evidence="3" id="KW-1185">Reference proteome</keyword>
<protein>
    <submittedName>
        <fullName evidence="2">Uncharacterized protein</fullName>
    </submittedName>
</protein>
<organism evidence="2 3">
    <name type="scientific">Trifolium medium</name>
    <dbReference type="NCBI Taxonomy" id="97028"/>
    <lineage>
        <taxon>Eukaryota</taxon>
        <taxon>Viridiplantae</taxon>
        <taxon>Streptophyta</taxon>
        <taxon>Embryophyta</taxon>
        <taxon>Tracheophyta</taxon>
        <taxon>Spermatophyta</taxon>
        <taxon>Magnoliopsida</taxon>
        <taxon>eudicotyledons</taxon>
        <taxon>Gunneridae</taxon>
        <taxon>Pentapetalae</taxon>
        <taxon>rosids</taxon>
        <taxon>fabids</taxon>
        <taxon>Fabales</taxon>
        <taxon>Fabaceae</taxon>
        <taxon>Papilionoideae</taxon>
        <taxon>50 kb inversion clade</taxon>
        <taxon>NPAAA clade</taxon>
        <taxon>Hologalegina</taxon>
        <taxon>IRL clade</taxon>
        <taxon>Trifolieae</taxon>
        <taxon>Trifolium</taxon>
    </lineage>
</organism>
<dbReference type="AlphaFoldDB" id="A0A392U5M9"/>
<reference evidence="2 3" key="1">
    <citation type="journal article" date="2018" name="Front. Plant Sci.">
        <title>Red Clover (Trifolium pratense) and Zigzag Clover (T. medium) - A Picture of Genomic Similarities and Differences.</title>
        <authorList>
            <person name="Dluhosova J."/>
            <person name="Istvanek J."/>
            <person name="Nedelnik J."/>
            <person name="Repkova J."/>
        </authorList>
    </citation>
    <scope>NUCLEOTIDE SEQUENCE [LARGE SCALE GENOMIC DNA]</scope>
    <source>
        <strain evidence="3">cv. 10/8</strain>
        <tissue evidence="2">Leaf</tissue>
    </source>
</reference>
<accession>A0A392U5M9</accession>
<evidence type="ECO:0000313" key="3">
    <source>
        <dbReference type="Proteomes" id="UP000265520"/>
    </source>
</evidence>
<proteinExistence type="predicted"/>